<dbReference type="Proteomes" id="UP000827892">
    <property type="component" value="Chromosome IV"/>
</dbReference>
<dbReference type="PANTHER" id="PTHR31006:SF3">
    <property type="entry name" value="F-BOX DOMAIN-CONTAINING PROTEIN-RELATED"/>
    <property type="match status" value="1"/>
</dbReference>
<proteinExistence type="predicted"/>
<dbReference type="InterPro" id="IPR042317">
    <property type="entry name" value="She-1-like"/>
</dbReference>
<dbReference type="EMBL" id="CP090894">
    <property type="protein sequence ID" value="ULT93765.1"/>
    <property type="molecule type" value="Genomic_DNA"/>
</dbReference>
<dbReference type="InterPro" id="IPR001810">
    <property type="entry name" value="F-box_dom"/>
</dbReference>
<feature type="domain" description="F-box" evidence="1">
    <location>
        <begin position="1"/>
        <end position="41"/>
    </location>
</feature>
<dbReference type="PANTHER" id="PTHR31006">
    <property type="entry name" value="F-BOX DOMAIN-CONTAINING PROTEIN-RELATED-RELATED"/>
    <property type="match status" value="1"/>
</dbReference>
<gene>
    <name evidence="2" type="ORF">L3Y34_003331</name>
</gene>
<dbReference type="SMART" id="SM00256">
    <property type="entry name" value="FBOX"/>
    <property type="match status" value="1"/>
</dbReference>
<dbReference type="AlphaFoldDB" id="A0AAE9A948"/>
<accession>A0AAE9A948</accession>
<evidence type="ECO:0000313" key="3">
    <source>
        <dbReference type="Proteomes" id="UP000827892"/>
    </source>
</evidence>
<evidence type="ECO:0000259" key="1">
    <source>
        <dbReference type="SMART" id="SM00256"/>
    </source>
</evidence>
<reference evidence="2 3" key="1">
    <citation type="submission" date="2022-05" db="EMBL/GenBank/DDBJ databases">
        <title>Chromosome-level reference genomes for two strains of Caenorhabditis briggsae: an improved platform for comparative genomics.</title>
        <authorList>
            <person name="Stevens L."/>
            <person name="Andersen E.C."/>
        </authorList>
    </citation>
    <scope>NUCLEOTIDE SEQUENCE [LARGE SCALE GENOMIC DNA]</scope>
    <source>
        <strain evidence="2">QX1410_ONT</strain>
        <tissue evidence="2">Whole-organism</tissue>
    </source>
</reference>
<sequence length="264" mass="31464">MPAEVKLECIGKMEFKERLSLRCTAKAERSLVDSQKIEFNKGRFWGNNRYLGLDLNNKYDVTKHLKDKTEALELMKYLKKVGVFKNLTISFGAKTIQFEQRDNSNVVAVLRKMKDGVESIKVQNAPYWHINYEGAFIRLHRCGSIRIRKSEPLSKSKRDKRVRIRTNNPDRHILLERGLDDVVTTGYYIQFFRLIVISAKMKQSEYDGNFKEWLLKMDPDAYDKYFSENSFDNFDDFYDDDDEEFESWRHIWYDSDDAHEPHYY</sequence>
<dbReference type="Pfam" id="PF00646">
    <property type="entry name" value="F-box"/>
    <property type="match status" value="1"/>
</dbReference>
<protein>
    <recommendedName>
        <fullName evidence="1">F-box domain-containing protein</fullName>
    </recommendedName>
</protein>
<organism evidence="2 3">
    <name type="scientific">Caenorhabditis briggsae</name>
    <dbReference type="NCBI Taxonomy" id="6238"/>
    <lineage>
        <taxon>Eukaryota</taxon>
        <taxon>Metazoa</taxon>
        <taxon>Ecdysozoa</taxon>
        <taxon>Nematoda</taxon>
        <taxon>Chromadorea</taxon>
        <taxon>Rhabditida</taxon>
        <taxon>Rhabditina</taxon>
        <taxon>Rhabditomorpha</taxon>
        <taxon>Rhabditoidea</taxon>
        <taxon>Rhabditidae</taxon>
        <taxon>Peloderinae</taxon>
        <taxon>Caenorhabditis</taxon>
    </lineage>
</organism>
<evidence type="ECO:0000313" key="2">
    <source>
        <dbReference type="EMBL" id="ULT93765.1"/>
    </source>
</evidence>
<name>A0AAE9A948_CAEBR</name>